<dbReference type="GO" id="GO:0008840">
    <property type="term" value="F:4-hydroxy-tetrahydrodipicolinate synthase activity"/>
    <property type="evidence" value="ECO:0007669"/>
    <property type="project" value="UniProtKB-UniRule"/>
</dbReference>
<comment type="function">
    <text evidence="1 12">Catalyzes the condensation of (S)-aspartate-beta-semialdehyde [(S)-ASA] and pyruvate to 4-hydroxy-tetrahydrodipicolinate (HTPA).</text>
</comment>
<dbReference type="PANTHER" id="PTHR12128:SF66">
    <property type="entry name" value="4-HYDROXY-2-OXOGLUTARATE ALDOLASE, MITOCHONDRIAL"/>
    <property type="match status" value="1"/>
</dbReference>
<comment type="similarity">
    <text evidence="3 12 13">Belongs to the DapA family.</text>
</comment>
<evidence type="ECO:0000256" key="15">
    <source>
        <dbReference type="PIRSR" id="PIRSR001365-2"/>
    </source>
</evidence>
<dbReference type="Pfam" id="PF00701">
    <property type="entry name" value="DHDPS"/>
    <property type="match status" value="1"/>
</dbReference>
<dbReference type="PANTHER" id="PTHR12128">
    <property type="entry name" value="DIHYDRODIPICOLINATE SYNTHASE"/>
    <property type="match status" value="1"/>
</dbReference>
<keyword evidence="6 12" id="KW-0028">Amino-acid biosynthesis</keyword>
<keyword evidence="7 12" id="KW-0220">Diaminopimelate biosynthesis</keyword>
<comment type="pathway">
    <text evidence="2 12">Amino-acid biosynthesis; L-lysine biosynthesis via DAP pathway; (S)-tetrahydrodipicolinate from L-aspartate: step 3/4.</text>
</comment>
<evidence type="ECO:0000256" key="5">
    <source>
        <dbReference type="ARBA" id="ARBA00022490"/>
    </source>
</evidence>
<dbReference type="OrthoDB" id="9782828at2"/>
<keyword evidence="8 12" id="KW-0457">Lysine biosynthesis</keyword>
<dbReference type="InterPro" id="IPR005263">
    <property type="entry name" value="DapA"/>
</dbReference>
<reference evidence="16 17" key="1">
    <citation type="submission" date="2016-10" db="EMBL/GenBank/DDBJ databases">
        <authorList>
            <person name="de Groot N.N."/>
        </authorList>
    </citation>
    <scope>NUCLEOTIDE SEQUENCE [LARGE SCALE GENOMIC DNA]</scope>
    <source>
        <strain evidence="17">P4B,CCM 7963,CECT 7998,DSM 25260,IBRC-M 10614,KCTC 13821</strain>
    </source>
</reference>
<dbReference type="GO" id="GO:0019877">
    <property type="term" value="P:diaminopimelate biosynthetic process"/>
    <property type="evidence" value="ECO:0007669"/>
    <property type="project" value="UniProtKB-UniRule"/>
</dbReference>
<dbReference type="GO" id="GO:0009089">
    <property type="term" value="P:lysine biosynthetic process via diaminopimelate"/>
    <property type="evidence" value="ECO:0007669"/>
    <property type="project" value="UniProtKB-UniRule"/>
</dbReference>
<evidence type="ECO:0000256" key="2">
    <source>
        <dbReference type="ARBA" id="ARBA00005120"/>
    </source>
</evidence>
<evidence type="ECO:0000256" key="12">
    <source>
        <dbReference type="HAMAP-Rule" id="MF_00418"/>
    </source>
</evidence>
<accession>A0A1G8JM51</accession>
<sequence length="299" mass="32339">MYKPIGMIPAMPTPFDNEGKIDFEAYNNLIKHLIDGGVHCLLAGGSTGEYSLMSMDERKSVLKAAVEAANGQVPIMAGTSAHRTEDTLELTRYAADIGADCALVINPYYLKTSEQGIIDYYTTLAEESDIGIVIYHYPAATSVELSPELIAELSKIDGIVGVKNTTDQEHTCKVIALTKDQNDFSVLTGFEHLILPTLAVGGHGATGIVHNLVPKEIVQMYDLFTKERNIDGAIAMNQKLLSLYDYVEAEPVPGPVKAGLDILGIRGGIVRDPLVPASEELKQKMGQALSELGYEVKTV</sequence>
<evidence type="ECO:0000256" key="1">
    <source>
        <dbReference type="ARBA" id="ARBA00003294"/>
    </source>
</evidence>
<feature type="active site" description="Schiff-base intermediate with substrate" evidence="12 14">
    <location>
        <position position="163"/>
    </location>
</feature>
<evidence type="ECO:0000256" key="13">
    <source>
        <dbReference type="PIRNR" id="PIRNR001365"/>
    </source>
</evidence>
<evidence type="ECO:0000256" key="14">
    <source>
        <dbReference type="PIRSR" id="PIRSR001365-1"/>
    </source>
</evidence>
<dbReference type="STRING" id="930129.SAMN05216352_106253"/>
<dbReference type="PRINTS" id="PR00146">
    <property type="entry name" value="DHPICSNTHASE"/>
</dbReference>
<protein>
    <recommendedName>
        <fullName evidence="4 12">4-hydroxy-tetrahydrodipicolinate synthase</fullName>
        <shortName evidence="12">HTPA synthase</shortName>
        <ecNumber evidence="4 12">4.3.3.7</ecNumber>
    </recommendedName>
</protein>
<dbReference type="NCBIfam" id="TIGR00674">
    <property type="entry name" value="dapA"/>
    <property type="match status" value="1"/>
</dbReference>
<feature type="binding site" evidence="12">
    <location>
        <position position="206"/>
    </location>
    <ligand>
        <name>pyruvate</name>
        <dbReference type="ChEBI" id="CHEBI:15361"/>
    </ligand>
</feature>
<dbReference type="AlphaFoldDB" id="A0A1G8JM51"/>
<comment type="subcellular location">
    <subcellularLocation>
        <location evidence="12">Cytoplasm</location>
    </subcellularLocation>
</comment>
<keyword evidence="9 12" id="KW-0456">Lyase</keyword>
<dbReference type="Proteomes" id="UP000199017">
    <property type="component" value="Unassembled WGS sequence"/>
</dbReference>
<dbReference type="InterPro" id="IPR013785">
    <property type="entry name" value="Aldolase_TIM"/>
</dbReference>
<dbReference type="EMBL" id="FNDU01000006">
    <property type="protein sequence ID" value="SDI32298.1"/>
    <property type="molecule type" value="Genomic_DNA"/>
</dbReference>
<feature type="site" description="Part of a proton relay during catalysis" evidence="12">
    <location>
        <position position="46"/>
    </location>
</feature>
<dbReference type="Gene3D" id="3.20.20.70">
    <property type="entry name" value="Aldolase class I"/>
    <property type="match status" value="1"/>
</dbReference>
<keyword evidence="5 12" id="KW-0963">Cytoplasm</keyword>
<evidence type="ECO:0000313" key="17">
    <source>
        <dbReference type="Proteomes" id="UP000199017"/>
    </source>
</evidence>
<dbReference type="InterPro" id="IPR002220">
    <property type="entry name" value="DapA-like"/>
</dbReference>
<dbReference type="SUPFAM" id="SSF51569">
    <property type="entry name" value="Aldolase"/>
    <property type="match status" value="1"/>
</dbReference>
<evidence type="ECO:0000313" key="16">
    <source>
        <dbReference type="EMBL" id="SDI32298.1"/>
    </source>
</evidence>
<feature type="site" description="Part of a proton relay during catalysis" evidence="12">
    <location>
        <position position="109"/>
    </location>
</feature>
<evidence type="ECO:0000256" key="8">
    <source>
        <dbReference type="ARBA" id="ARBA00023154"/>
    </source>
</evidence>
<feature type="active site" description="Proton donor/acceptor" evidence="12 14">
    <location>
        <position position="135"/>
    </location>
</feature>
<evidence type="ECO:0000256" key="7">
    <source>
        <dbReference type="ARBA" id="ARBA00022915"/>
    </source>
</evidence>
<keyword evidence="10 12" id="KW-0704">Schiff base</keyword>
<dbReference type="GO" id="GO:0005737">
    <property type="term" value="C:cytoplasm"/>
    <property type="evidence" value="ECO:0007669"/>
    <property type="project" value="UniProtKB-SubCell"/>
</dbReference>
<comment type="caution">
    <text evidence="12">Was originally thought to be a dihydrodipicolinate synthase (DHDPS), catalyzing the condensation of (S)-aspartate-beta-semialdehyde [(S)-ASA] and pyruvate to dihydrodipicolinate (DHDP). However, it was shown in E.coli that the product of the enzymatic reaction is not dihydrodipicolinate but in fact (4S)-4-hydroxy-2,3,4,5-tetrahydro-(2S)-dipicolinic acid (HTPA), and that the consecutive dehydration reaction leading to DHDP is not spontaneous but catalyzed by DapB.</text>
</comment>
<feature type="binding site" evidence="12 15">
    <location>
        <position position="47"/>
    </location>
    <ligand>
        <name>pyruvate</name>
        <dbReference type="ChEBI" id="CHEBI:15361"/>
    </ligand>
</feature>
<dbReference type="EC" id="4.3.3.7" evidence="4 12"/>
<dbReference type="CDD" id="cd00408">
    <property type="entry name" value="DHDPS-like"/>
    <property type="match status" value="1"/>
</dbReference>
<comment type="subunit">
    <text evidence="12">Homotetramer; dimer of dimers.</text>
</comment>
<dbReference type="RefSeq" id="WP_091585263.1">
    <property type="nucleotide sequence ID" value="NZ_FNDU01000006.1"/>
</dbReference>
<evidence type="ECO:0000256" key="9">
    <source>
        <dbReference type="ARBA" id="ARBA00023239"/>
    </source>
</evidence>
<dbReference type="HAMAP" id="MF_00418">
    <property type="entry name" value="DapA"/>
    <property type="match status" value="1"/>
</dbReference>
<dbReference type="SMART" id="SM01130">
    <property type="entry name" value="DHDPS"/>
    <property type="match status" value="1"/>
</dbReference>
<proteinExistence type="inferred from homology"/>
<gene>
    <name evidence="12" type="primary">dapA</name>
    <name evidence="16" type="ORF">SAMN05216352_106253</name>
</gene>
<evidence type="ECO:0000256" key="11">
    <source>
        <dbReference type="ARBA" id="ARBA00047836"/>
    </source>
</evidence>
<comment type="catalytic activity">
    <reaction evidence="11 12">
        <text>L-aspartate 4-semialdehyde + pyruvate = (2S,4S)-4-hydroxy-2,3,4,5-tetrahydrodipicolinate + H2O + H(+)</text>
        <dbReference type="Rhea" id="RHEA:34171"/>
        <dbReference type="ChEBI" id="CHEBI:15361"/>
        <dbReference type="ChEBI" id="CHEBI:15377"/>
        <dbReference type="ChEBI" id="CHEBI:15378"/>
        <dbReference type="ChEBI" id="CHEBI:67139"/>
        <dbReference type="ChEBI" id="CHEBI:537519"/>
        <dbReference type="EC" id="4.3.3.7"/>
    </reaction>
</comment>
<dbReference type="UniPathway" id="UPA00034">
    <property type="reaction ID" value="UER00017"/>
</dbReference>
<keyword evidence="17" id="KW-1185">Reference proteome</keyword>
<evidence type="ECO:0000256" key="6">
    <source>
        <dbReference type="ARBA" id="ARBA00022605"/>
    </source>
</evidence>
<evidence type="ECO:0000256" key="4">
    <source>
        <dbReference type="ARBA" id="ARBA00012086"/>
    </source>
</evidence>
<evidence type="ECO:0000256" key="3">
    <source>
        <dbReference type="ARBA" id="ARBA00007592"/>
    </source>
</evidence>
<dbReference type="PIRSF" id="PIRSF001365">
    <property type="entry name" value="DHDPS"/>
    <property type="match status" value="1"/>
</dbReference>
<name>A0A1G8JM51_9BACI</name>
<evidence type="ECO:0000256" key="10">
    <source>
        <dbReference type="ARBA" id="ARBA00023270"/>
    </source>
</evidence>
<organism evidence="16 17">
    <name type="scientific">Alteribacillus bidgolensis</name>
    <dbReference type="NCBI Taxonomy" id="930129"/>
    <lineage>
        <taxon>Bacteria</taxon>
        <taxon>Bacillati</taxon>
        <taxon>Bacillota</taxon>
        <taxon>Bacilli</taxon>
        <taxon>Bacillales</taxon>
        <taxon>Bacillaceae</taxon>
        <taxon>Alteribacillus</taxon>
    </lineage>
</organism>